<dbReference type="GO" id="GO:0003677">
    <property type="term" value="F:DNA binding"/>
    <property type="evidence" value="ECO:0007669"/>
    <property type="project" value="InterPro"/>
</dbReference>
<dbReference type="InterPro" id="IPR014017">
    <property type="entry name" value="DNA_helicase_UvrD-like_C"/>
</dbReference>
<dbReference type="PROSITE" id="PS51198">
    <property type="entry name" value="UVRD_HELICASE_ATP_BIND"/>
    <property type="match status" value="1"/>
</dbReference>
<dbReference type="GO" id="GO:0043138">
    <property type="term" value="F:3'-5' DNA helicase activity"/>
    <property type="evidence" value="ECO:0007669"/>
    <property type="project" value="UniProtKB-EC"/>
</dbReference>
<dbReference type="PANTHER" id="PTHR11070">
    <property type="entry name" value="UVRD / RECB / PCRA DNA HELICASE FAMILY MEMBER"/>
    <property type="match status" value="1"/>
</dbReference>
<dbReference type="Gene3D" id="1.10.10.160">
    <property type="match status" value="1"/>
</dbReference>
<evidence type="ECO:0000256" key="5">
    <source>
        <dbReference type="ARBA" id="ARBA00022840"/>
    </source>
</evidence>
<keyword evidence="4 10" id="KW-0347">Helicase</keyword>
<dbReference type="GO" id="GO:0000725">
    <property type="term" value="P:recombinational repair"/>
    <property type="evidence" value="ECO:0007669"/>
    <property type="project" value="TreeGrafter"/>
</dbReference>
<evidence type="ECO:0000259" key="12">
    <source>
        <dbReference type="PROSITE" id="PS51217"/>
    </source>
</evidence>
<proteinExistence type="inferred from homology"/>
<gene>
    <name evidence="13" type="ORF">COX41_04665</name>
</gene>
<name>A0A2G9YIM9_9BACT</name>
<comment type="caution">
    <text evidence="13">The sequence shown here is derived from an EMBL/GenBank/DDBJ whole genome shotgun (WGS) entry which is preliminary data.</text>
</comment>
<evidence type="ECO:0000256" key="1">
    <source>
        <dbReference type="ARBA" id="ARBA00009922"/>
    </source>
</evidence>
<dbReference type="CDD" id="cd17932">
    <property type="entry name" value="DEXQc_UvrD"/>
    <property type="match status" value="1"/>
</dbReference>
<comment type="catalytic activity">
    <reaction evidence="9">
        <text>ATP + H2O = ADP + phosphate + H(+)</text>
        <dbReference type="Rhea" id="RHEA:13065"/>
        <dbReference type="ChEBI" id="CHEBI:15377"/>
        <dbReference type="ChEBI" id="CHEBI:15378"/>
        <dbReference type="ChEBI" id="CHEBI:30616"/>
        <dbReference type="ChEBI" id="CHEBI:43474"/>
        <dbReference type="ChEBI" id="CHEBI:456216"/>
        <dbReference type="EC" id="5.6.2.4"/>
    </reaction>
</comment>
<dbReference type="Pfam" id="PF00580">
    <property type="entry name" value="UvrD-helicase"/>
    <property type="match status" value="1"/>
</dbReference>
<dbReference type="Proteomes" id="UP000231292">
    <property type="component" value="Unassembled WGS sequence"/>
</dbReference>
<dbReference type="InterPro" id="IPR014016">
    <property type="entry name" value="UvrD-like_ATP-bd"/>
</dbReference>
<evidence type="ECO:0000313" key="14">
    <source>
        <dbReference type="Proteomes" id="UP000231292"/>
    </source>
</evidence>
<evidence type="ECO:0000256" key="4">
    <source>
        <dbReference type="ARBA" id="ARBA00022806"/>
    </source>
</evidence>
<evidence type="ECO:0000313" key="13">
    <source>
        <dbReference type="EMBL" id="PIP19108.1"/>
    </source>
</evidence>
<dbReference type="GO" id="GO:0016887">
    <property type="term" value="F:ATP hydrolysis activity"/>
    <property type="evidence" value="ECO:0007669"/>
    <property type="project" value="RHEA"/>
</dbReference>
<keyword evidence="6" id="KW-0413">Isomerase</keyword>
<evidence type="ECO:0000256" key="8">
    <source>
        <dbReference type="ARBA" id="ARBA00034808"/>
    </source>
</evidence>
<dbReference type="PROSITE" id="PS51217">
    <property type="entry name" value="UVRD_HELICASE_CTER"/>
    <property type="match status" value="1"/>
</dbReference>
<dbReference type="InterPro" id="IPR000212">
    <property type="entry name" value="DNA_helicase_UvrD/REP"/>
</dbReference>
<dbReference type="Gene3D" id="3.40.50.300">
    <property type="entry name" value="P-loop containing nucleotide triphosphate hydrolases"/>
    <property type="match status" value="2"/>
</dbReference>
<dbReference type="Pfam" id="PF13361">
    <property type="entry name" value="UvrD_C"/>
    <property type="match status" value="1"/>
</dbReference>
<evidence type="ECO:0000256" key="3">
    <source>
        <dbReference type="ARBA" id="ARBA00022801"/>
    </source>
</evidence>
<keyword evidence="2 10" id="KW-0547">Nucleotide-binding</keyword>
<evidence type="ECO:0000256" key="2">
    <source>
        <dbReference type="ARBA" id="ARBA00022741"/>
    </source>
</evidence>
<keyword evidence="5 10" id="KW-0067">ATP-binding</keyword>
<comment type="similarity">
    <text evidence="1">Belongs to the helicase family. UvrD subfamily.</text>
</comment>
<dbReference type="EC" id="5.6.2.4" evidence="8"/>
<dbReference type="AlphaFoldDB" id="A0A2G9YIM9"/>
<dbReference type="SUPFAM" id="SSF52540">
    <property type="entry name" value="P-loop containing nucleoside triphosphate hydrolases"/>
    <property type="match status" value="1"/>
</dbReference>
<sequence length="685" mass="78542">MVYTKTIPMNKNIDYKKELNPAQLEAVESINGPYLVIAGAGSGKTRVLVHRVAHLVEKGVKPDEILLLTFTRRAAEEMLRRASLLLDERCKHVSGGTFHSFANMILRKYAKLLGMNNNFTILDRADAEDAVNLVRMQLGFHKSEKRFPRKHAILEVISKSVNKSEDIQDVLYDEYPQFIEFIDQIKKIRDEYRKYKLQKSLLDYDDLLVFLKNLLSKHEDVRLALAAKYKYIMVDEYQDTDKLQAHIVCLLAADHANIMVVGDDAQSIYSFRGANFKNIMDFPKIFKGTKIITLEENYRSTQPILNLTNAVIAQAKEKFEKNLYTKKKEGNLPVFIDCPDENSQSTFVADKILEFREEGVPLNEMAVLFRSGWHSNDLEIELASRNIPFVKYGGQKFVEAAHIKDLLSYLRIAYNISDQVSWLRALLLIPGIGPKTASRIIEAVIAKPKDNTLLQKNDGLVKLLELLKSVDSQHDLPAKTIEKFLTYYQPLLKIKYDDFNKRLNDLDSLLRIADRYKSTEQFLVDMALEPPERSLVEAGKRDKDDTALTLSTIHSAKGLEWHTVFIIYLAEGHLPSYLSLEDEEGVEEERRLFYVASTRAKENLFLLKPHIDRSPRSFMDGGGSVFTQVSRFLGQGNLLQEFVDVQSAGVSDELNDLELEDIIGEKRSRNKAFFESMEEYFRDDQ</sequence>
<feature type="domain" description="UvrD-like helicase ATP-binding" evidence="11">
    <location>
        <begin position="17"/>
        <end position="301"/>
    </location>
</feature>
<dbReference type="Gene3D" id="1.10.486.10">
    <property type="entry name" value="PCRA, domain 4"/>
    <property type="match status" value="1"/>
</dbReference>
<evidence type="ECO:0000256" key="9">
    <source>
        <dbReference type="ARBA" id="ARBA00048988"/>
    </source>
</evidence>
<reference evidence="13 14" key="1">
    <citation type="submission" date="2017-09" db="EMBL/GenBank/DDBJ databases">
        <title>Depth-based differentiation of microbial function through sediment-hosted aquifers and enrichment of novel symbionts in the deep terrestrial subsurface.</title>
        <authorList>
            <person name="Probst A.J."/>
            <person name="Ladd B."/>
            <person name="Jarett J.K."/>
            <person name="Geller-Mcgrath D.E."/>
            <person name="Sieber C.M."/>
            <person name="Emerson J.B."/>
            <person name="Anantharaman K."/>
            <person name="Thomas B.C."/>
            <person name="Malmstrom R."/>
            <person name="Stieglmeier M."/>
            <person name="Klingl A."/>
            <person name="Woyke T."/>
            <person name="Ryan C.M."/>
            <person name="Banfield J.F."/>
        </authorList>
    </citation>
    <scope>NUCLEOTIDE SEQUENCE [LARGE SCALE GENOMIC DNA]</scope>
    <source>
        <strain evidence="13">CG23_combo_of_CG06-09_8_20_14_all_41_10</strain>
    </source>
</reference>
<accession>A0A2G9YIM9</accession>
<dbReference type="GO" id="GO:0005829">
    <property type="term" value="C:cytosol"/>
    <property type="evidence" value="ECO:0007669"/>
    <property type="project" value="TreeGrafter"/>
</dbReference>
<feature type="binding site" evidence="10">
    <location>
        <begin position="38"/>
        <end position="45"/>
    </location>
    <ligand>
        <name>ATP</name>
        <dbReference type="ChEBI" id="CHEBI:30616"/>
    </ligand>
</feature>
<comment type="catalytic activity">
    <reaction evidence="7">
        <text>Couples ATP hydrolysis with the unwinding of duplex DNA by translocating in the 3'-5' direction.</text>
        <dbReference type="EC" id="5.6.2.4"/>
    </reaction>
</comment>
<dbReference type="InterPro" id="IPR013986">
    <property type="entry name" value="DExx_box_DNA_helicase_dom_sf"/>
</dbReference>
<evidence type="ECO:0000256" key="6">
    <source>
        <dbReference type="ARBA" id="ARBA00023235"/>
    </source>
</evidence>
<evidence type="ECO:0000259" key="11">
    <source>
        <dbReference type="PROSITE" id="PS51198"/>
    </source>
</evidence>
<keyword evidence="3 10" id="KW-0378">Hydrolase</keyword>
<evidence type="ECO:0000256" key="10">
    <source>
        <dbReference type="PROSITE-ProRule" id="PRU00560"/>
    </source>
</evidence>
<evidence type="ECO:0000256" key="7">
    <source>
        <dbReference type="ARBA" id="ARBA00034617"/>
    </source>
</evidence>
<dbReference type="InterPro" id="IPR027417">
    <property type="entry name" value="P-loop_NTPase"/>
</dbReference>
<organism evidence="13 14">
    <name type="scientific">Candidatus Sherwoodlollariibacterium unditelluris</name>
    <dbReference type="NCBI Taxonomy" id="1974757"/>
    <lineage>
        <taxon>Bacteria</taxon>
        <taxon>Pseudomonadati</taxon>
        <taxon>Candidatus Omnitrophota</taxon>
        <taxon>Candidatus Sherwoodlollariibacterium</taxon>
    </lineage>
</organism>
<protein>
    <recommendedName>
        <fullName evidence="8">DNA 3'-5' helicase</fullName>
        <ecNumber evidence="8">5.6.2.4</ecNumber>
    </recommendedName>
</protein>
<dbReference type="GO" id="GO:0005524">
    <property type="term" value="F:ATP binding"/>
    <property type="evidence" value="ECO:0007669"/>
    <property type="project" value="UniProtKB-UniRule"/>
</dbReference>
<dbReference type="EMBL" id="PCRK01000114">
    <property type="protein sequence ID" value="PIP19108.1"/>
    <property type="molecule type" value="Genomic_DNA"/>
</dbReference>
<dbReference type="PANTHER" id="PTHR11070:SF3">
    <property type="entry name" value="DNA 3'-5' HELICASE"/>
    <property type="match status" value="1"/>
</dbReference>
<feature type="domain" description="UvrD-like helicase C-terminal" evidence="12">
    <location>
        <begin position="302"/>
        <end position="558"/>
    </location>
</feature>